<evidence type="ECO:0000256" key="5">
    <source>
        <dbReference type="SAM" id="Phobius"/>
    </source>
</evidence>
<feature type="transmembrane region" description="Helical" evidence="5">
    <location>
        <begin position="44"/>
        <end position="61"/>
    </location>
</feature>
<feature type="transmembrane region" description="Helical" evidence="5">
    <location>
        <begin position="349"/>
        <end position="371"/>
    </location>
</feature>
<dbReference type="AlphaFoldDB" id="A0A6J5YTN5"/>
<sequence>MITFVSPTLEYALLAPILIVLAGALIGVLIEAFAPRSARASSQLFITLASLLLSLASLIRVRNSASTTAAMESVTFDGAGMLLQASILIISIISVLLLADQENFTALAAALPGSDEERSSLQKDLRVTEIYPLTLFAVAGMLLFPLATDLITLFVALEMLSLPLYLLAGLSRRRRLMSQEAALKYFLLGAFSSAFFLMGVAYLYGYSAATSFAGIHAAVVGGTGNDIYLLLGIAFLSIGLLFKVGAVPFHAWSPDVYQGAPTAVTAFMAAATKVAAFGAMLRIFYVSFAEALWQWRPALIAIALITMVFGSLVAIAQRDVKRMLAYSSIAHAGFLLSGVIALNKSGLDASIFYLFAYGVATVGAFGIVTLVRDSAGEVTDLNRWSGLGKRSPWVATAFAGFLLAFAGIPLTSGFIGKFSIFSAAYESGSTAILITGVLSSAIAAFFYIRVIVLMFFKDPVEDGTSVVIPSIYTQVTIILSSVVTFALGIYPTPLINFIQSTASFLR</sequence>
<feature type="transmembrane region" description="Helical" evidence="5">
    <location>
        <begin position="182"/>
        <end position="207"/>
    </location>
</feature>
<feature type="transmembrane region" description="Helical" evidence="5">
    <location>
        <begin position="81"/>
        <end position="99"/>
    </location>
</feature>
<dbReference type="NCBIfam" id="NF004441">
    <property type="entry name" value="PRK05777.1-4"/>
    <property type="match status" value="1"/>
</dbReference>
<evidence type="ECO:0000313" key="7">
    <source>
        <dbReference type="EMBL" id="CAB4331233.1"/>
    </source>
</evidence>
<feature type="transmembrane region" description="Helical" evidence="5">
    <location>
        <begin position="264"/>
        <end position="285"/>
    </location>
</feature>
<dbReference type="InterPro" id="IPR001750">
    <property type="entry name" value="ND/Mrp_TM"/>
</dbReference>
<dbReference type="GO" id="GO:0008137">
    <property type="term" value="F:NADH dehydrogenase (ubiquinone) activity"/>
    <property type="evidence" value="ECO:0007669"/>
    <property type="project" value="InterPro"/>
</dbReference>
<keyword evidence="4 5" id="KW-0472">Membrane</keyword>
<keyword evidence="2 5" id="KW-0812">Transmembrane</keyword>
<feature type="transmembrane region" description="Helical" evidence="5">
    <location>
        <begin position="150"/>
        <end position="170"/>
    </location>
</feature>
<organism evidence="7">
    <name type="scientific">freshwater metagenome</name>
    <dbReference type="NCBI Taxonomy" id="449393"/>
    <lineage>
        <taxon>unclassified sequences</taxon>
        <taxon>metagenomes</taxon>
        <taxon>ecological metagenomes</taxon>
    </lineage>
</organism>
<evidence type="ECO:0000256" key="1">
    <source>
        <dbReference type="ARBA" id="ARBA00004141"/>
    </source>
</evidence>
<feature type="transmembrane region" description="Helical" evidence="5">
    <location>
        <begin position="12"/>
        <end position="32"/>
    </location>
</feature>
<proteinExistence type="inferred from homology"/>
<evidence type="ECO:0000259" key="6">
    <source>
        <dbReference type="Pfam" id="PF00361"/>
    </source>
</evidence>
<dbReference type="NCBIfam" id="TIGR01770">
    <property type="entry name" value="NDH_I_N"/>
    <property type="match status" value="1"/>
</dbReference>
<dbReference type="Pfam" id="PF00361">
    <property type="entry name" value="Proton_antipo_M"/>
    <property type="match status" value="1"/>
</dbReference>
<feature type="transmembrane region" description="Helical" evidence="5">
    <location>
        <begin position="392"/>
        <end position="411"/>
    </location>
</feature>
<feature type="transmembrane region" description="Helical" evidence="5">
    <location>
        <begin position="297"/>
        <end position="316"/>
    </location>
</feature>
<dbReference type="EMBL" id="CAESAF010000008">
    <property type="protein sequence ID" value="CAB4331233.1"/>
    <property type="molecule type" value="Genomic_DNA"/>
</dbReference>
<feature type="transmembrane region" description="Helical" evidence="5">
    <location>
        <begin position="468"/>
        <end position="490"/>
    </location>
</feature>
<feature type="transmembrane region" description="Helical" evidence="5">
    <location>
        <begin position="227"/>
        <end position="252"/>
    </location>
</feature>
<dbReference type="GO" id="GO:0042773">
    <property type="term" value="P:ATP synthesis coupled electron transport"/>
    <property type="evidence" value="ECO:0007669"/>
    <property type="project" value="InterPro"/>
</dbReference>
<protein>
    <submittedName>
        <fullName evidence="7">Unannotated protein</fullName>
    </submittedName>
</protein>
<dbReference type="InterPro" id="IPR010096">
    <property type="entry name" value="NADH-Q_OxRdtase_suN/2"/>
</dbReference>
<accession>A0A6J5YTN5</accession>
<feature type="transmembrane region" description="Helical" evidence="5">
    <location>
        <begin position="431"/>
        <end position="456"/>
    </location>
</feature>
<comment type="subcellular location">
    <subcellularLocation>
        <location evidence="1">Membrane</location>
        <topology evidence="1">Multi-pass membrane protein</topology>
    </subcellularLocation>
</comment>
<name>A0A6J5YTN5_9ZZZZ</name>
<gene>
    <name evidence="7" type="ORF">UFOPK3574_00190</name>
</gene>
<evidence type="ECO:0000256" key="4">
    <source>
        <dbReference type="ARBA" id="ARBA00023136"/>
    </source>
</evidence>
<keyword evidence="3 5" id="KW-1133">Transmembrane helix</keyword>
<evidence type="ECO:0000256" key="2">
    <source>
        <dbReference type="ARBA" id="ARBA00022692"/>
    </source>
</evidence>
<dbReference type="PANTHER" id="PTHR22773">
    <property type="entry name" value="NADH DEHYDROGENASE"/>
    <property type="match status" value="1"/>
</dbReference>
<reference evidence="7" key="1">
    <citation type="submission" date="2020-05" db="EMBL/GenBank/DDBJ databases">
        <authorList>
            <person name="Chiriac C."/>
            <person name="Salcher M."/>
            <person name="Ghai R."/>
            <person name="Kavagutti S V."/>
        </authorList>
    </citation>
    <scope>NUCLEOTIDE SEQUENCE</scope>
</reference>
<feature type="transmembrane region" description="Helical" evidence="5">
    <location>
        <begin position="323"/>
        <end position="343"/>
    </location>
</feature>
<feature type="domain" description="NADH:quinone oxidoreductase/Mrp antiporter transmembrane" evidence="6">
    <location>
        <begin position="147"/>
        <end position="442"/>
    </location>
</feature>
<evidence type="ECO:0000256" key="3">
    <source>
        <dbReference type="ARBA" id="ARBA00022989"/>
    </source>
</evidence>
<dbReference type="GO" id="GO:0016020">
    <property type="term" value="C:membrane"/>
    <property type="evidence" value="ECO:0007669"/>
    <property type="project" value="UniProtKB-SubCell"/>
</dbReference>
<dbReference type="HAMAP" id="MF_00445">
    <property type="entry name" value="NDH1_NuoN_1"/>
    <property type="match status" value="1"/>
</dbReference>